<keyword evidence="2" id="KW-1185">Reference proteome</keyword>
<gene>
    <name evidence="1" type="ORF">J4035_12485</name>
</gene>
<accession>A0ABS3SII2</accession>
<dbReference type="EMBL" id="JAGFBM010000007">
    <property type="protein sequence ID" value="MBO3085457.1"/>
    <property type="molecule type" value="Genomic_DNA"/>
</dbReference>
<reference evidence="1 2" key="1">
    <citation type="submission" date="2021-03" db="EMBL/GenBank/DDBJ databases">
        <title>novel species in genus Cellulomonas.</title>
        <authorList>
            <person name="Zhang G."/>
        </authorList>
    </citation>
    <scope>NUCLEOTIDE SEQUENCE [LARGE SCALE GENOMIC DNA]</scope>
    <source>
        <strain evidence="2">zg-ZUI188</strain>
    </source>
</reference>
<protein>
    <submittedName>
        <fullName evidence="1">YbdD/YjiX family protein</fullName>
    </submittedName>
</protein>
<dbReference type="Pfam" id="PF04328">
    <property type="entry name" value="Sel_put"/>
    <property type="match status" value="1"/>
</dbReference>
<evidence type="ECO:0000313" key="2">
    <source>
        <dbReference type="Proteomes" id="UP000678317"/>
    </source>
</evidence>
<comment type="caution">
    <text evidence="1">The sequence shown here is derived from an EMBL/GenBank/DDBJ whole genome shotgun (WGS) entry which is preliminary data.</text>
</comment>
<dbReference type="PANTHER" id="PTHR38453">
    <property type="entry name" value="CYTOPLASMIC PROTEIN-RELATED"/>
    <property type="match status" value="1"/>
</dbReference>
<dbReference type="InterPro" id="IPR007423">
    <property type="entry name" value="Sel_put"/>
</dbReference>
<sequence>MRALEGARRAGHRLAWYVHGLVGQDAYDKYVAHMRATHPDDPRPVMTERAFWRDRADRQDANPQGRCC</sequence>
<proteinExistence type="predicted"/>
<dbReference type="RefSeq" id="WP_208289845.1">
    <property type="nucleotide sequence ID" value="NZ_CP074404.1"/>
</dbReference>
<dbReference type="PANTHER" id="PTHR38453:SF1">
    <property type="entry name" value="CYTOPLASMIC PROTEIN"/>
    <property type="match status" value="1"/>
</dbReference>
<name>A0ABS3SII2_9CELL</name>
<organism evidence="1 2">
    <name type="scientific">Cellulomonas fengjieae</name>
    <dbReference type="NCBI Taxonomy" id="2819978"/>
    <lineage>
        <taxon>Bacteria</taxon>
        <taxon>Bacillati</taxon>
        <taxon>Actinomycetota</taxon>
        <taxon>Actinomycetes</taxon>
        <taxon>Micrococcales</taxon>
        <taxon>Cellulomonadaceae</taxon>
        <taxon>Cellulomonas</taxon>
    </lineage>
</organism>
<dbReference type="Proteomes" id="UP000678317">
    <property type="component" value="Unassembled WGS sequence"/>
</dbReference>
<evidence type="ECO:0000313" key="1">
    <source>
        <dbReference type="EMBL" id="MBO3085457.1"/>
    </source>
</evidence>